<comment type="caution">
    <text evidence="1">The sequence shown here is derived from an EMBL/GenBank/DDBJ whole genome shotgun (WGS) entry which is preliminary data.</text>
</comment>
<gene>
    <name evidence="1" type="ORF">A3D65_06740</name>
</gene>
<protein>
    <submittedName>
        <fullName evidence="1">Uncharacterized protein</fullName>
    </submittedName>
</protein>
<dbReference type="Proteomes" id="UP000177996">
    <property type="component" value="Unassembled WGS sequence"/>
</dbReference>
<dbReference type="STRING" id="1798661.A3D65_06740"/>
<proteinExistence type="predicted"/>
<evidence type="ECO:0000313" key="2">
    <source>
        <dbReference type="Proteomes" id="UP000177996"/>
    </source>
</evidence>
<reference evidence="1 2" key="1">
    <citation type="journal article" date="2016" name="Nat. Commun.">
        <title>Thousands of microbial genomes shed light on interconnected biogeochemical processes in an aquifer system.</title>
        <authorList>
            <person name="Anantharaman K."/>
            <person name="Brown C.T."/>
            <person name="Hug L.A."/>
            <person name="Sharon I."/>
            <person name="Castelle C.J."/>
            <person name="Probst A.J."/>
            <person name="Thomas B.C."/>
            <person name="Singh A."/>
            <person name="Wilkins M.J."/>
            <person name="Karaoz U."/>
            <person name="Brodie E.L."/>
            <person name="Williams K.H."/>
            <person name="Hubbard S.S."/>
            <person name="Banfield J.F."/>
        </authorList>
    </citation>
    <scope>NUCLEOTIDE SEQUENCE [LARGE SCALE GENOMIC DNA]</scope>
</reference>
<sequence length="113" mass="12941">MYAGEKPLVVEFKWQKIWPNAVKFSGSVRGVYFQTEEVVVWQHPKTKKFHADPLTYANAKYMISVGHVGEVRHGIHPMVVMSLCVAGANALRGRKTFEKICEEYFYEALHAPE</sequence>
<accession>A0A1G2D1J2</accession>
<dbReference type="AlphaFoldDB" id="A0A1G2D1J2"/>
<organism evidence="1 2">
    <name type="scientific">Candidatus Lloydbacteria bacterium RIFCSPHIGHO2_02_FULL_50_13</name>
    <dbReference type="NCBI Taxonomy" id="1798661"/>
    <lineage>
        <taxon>Bacteria</taxon>
        <taxon>Candidatus Lloydiibacteriota</taxon>
    </lineage>
</organism>
<dbReference type="EMBL" id="MHLL01000076">
    <property type="protein sequence ID" value="OGZ06830.1"/>
    <property type="molecule type" value="Genomic_DNA"/>
</dbReference>
<evidence type="ECO:0000313" key="1">
    <source>
        <dbReference type="EMBL" id="OGZ06830.1"/>
    </source>
</evidence>
<name>A0A1G2D1J2_9BACT</name>